<keyword evidence="1" id="KW-0732">Signal</keyword>
<dbReference type="EMBL" id="NMPZ01000017">
    <property type="protein sequence ID" value="OXL43487.1"/>
    <property type="molecule type" value="Genomic_DNA"/>
</dbReference>
<sequence length="126" mass="13667">MFFLLIASFMMLVTMAQSSDAFYGGPYIMKQQVEVPASCAKVVVMSNPLMSGGSVKLKNLETGVICTLYGSVTYVDKWYFIVPNGSYEVVEITSNYVAHINAQGIGVGSIVKFSHASGGYVLFEPK</sequence>
<protein>
    <submittedName>
        <fullName evidence="2">Uncharacterized protein</fullName>
    </submittedName>
</protein>
<organism evidence="2 3">
    <name type="scientific">Segatella copri</name>
    <dbReference type="NCBI Taxonomy" id="165179"/>
    <lineage>
        <taxon>Bacteria</taxon>
        <taxon>Pseudomonadati</taxon>
        <taxon>Bacteroidota</taxon>
        <taxon>Bacteroidia</taxon>
        <taxon>Bacteroidales</taxon>
        <taxon>Prevotellaceae</taxon>
        <taxon>Segatella</taxon>
    </lineage>
</organism>
<dbReference type="Proteomes" id="UP000215155">
    <property type="component" value="Unassembled WGS sequence"/>
</dbReference>
<feature type="signal peptide" evidence="1">
    <location>
        <begin position="1"/>
        <end position="21"/>
    </location>
</feature>
<comment type="caution">
    <text evidence="2">The sequence shown here is derived from an EMBL/GenBank/DDBJ whole genome shotgun (WGS) entry which is preliminary data.</text>
</comment>
<accession>A0AA91TIP0</accession>
<feature type="chain" id="PRO_5041691796" evidence="1">
    <location>
        <begin position="22"/>
        <end position="126"/>
    </location>
</feature>
<gene>
    <name evidence="2" type="ORF">CFT61_11005</name>
</gene>
<reference evidence="2 3" key="1">
    <citation type="submission" date="2017-07" db="EMBL/GenBank/DDBJ databases">
        <title>Draft genome sequence of Prevotella copri isolated from the gut of healthy adult Indian.</title>
        <authorList>
            <person name="Das B."/>
            <person name="Bag S."/>
            <person name="Ghosh T.S."/>
        </authorList>
    </citation>
    <scope>NUCLEOTIDE SEQUENCE [LARGE SCALE GENOMIC DNA]</scope>
    <source>
        <strain evidence="2 3">Indica</strain>
    </source>
</reference>
<evidence type="ECO:0000313" key="2">
    <source>
        <dbReference type="EMBL" id="OXL43487.1"/>
    </source>
</evidence>
<evidence type="ECO:0000313" key="3">
    <source>
        <dbReference type="Proteomes" id="UP000215155"/>
    </source>
</evidence>
<name>A0AA91TIP0_9BACT</name>
<evidence type="ECO:0000256" key="1">
    <source>
        <dbReference type="SAM" id="SignalP"/>
    </source>
</evidence>
<dbReference type="AlphaFoldDB" id="A0AA91TIP0"/>
<proteinExistence type="predicted"/>